<accession>K0IIN4</accession>
<dbReference type="HOGENOM" id="CLU_032903_4_6_2"/>
<gene>
    <name evidence="2" type="ordered locus">Ngar_c28610</name>
</gene>
<dbReference type="STRING" id="1237085.Ngar_c28610"/>
<dbReference type="AlphaFoldDB" id="K0IIN4"/>
<protein>
    <submittedName>
        <fullName evidence="2">Putative transposase, IS605 OrfB family</fullName>
    </submittedName>
</protein>
<dbReference type="BioCyc" id="CNIT1237085:G1324-2861-MONOMER"/>
<dbReference type="Proteomes" id="UP000008037">
    <property type="component" value="Chromosome"/>
</dbReference>
<feature type="domain" description="Transposase putative helix-turn-helix" evidence="1">
    <location>
        <begin position="9"/>
        <end position="47"/>
    </location>
</feature>
<organism evidence="2 3">
    <name type="scientific">Nitrososphaera gargensis (strain Ga9.2)</name>
    <dbReference type="NCBI Taxonomy" id="1237085"/>
    <lineage>
        <taxon>Archaea</taxon>
        <taxon>Nitrososphaerota</taxon>
        <taxon>Nitrososphaeria</taxon>
        <taxon>Nitrososphaerales</taxon>
        <taxon>Nitrososphaeraceae</taxon>
        <taxon>Nitrososphaera</taxon>
    </lineage>
</organism>
<dbReference type="InterPro" id="IPR021027">
    <property type="entry name" value="Transposase_put_HTH"/>
</dbReference>
<keyword evidence="3" id="KW-1185">Reference proteome</keyword>
<dbReference type="KEGG" id="nga:Ngar_c28610"/>
<proteinExistence type="predicted"/>
<dbReference type="Pfam" id="PF12323">
    <property type="entry name" value="HTH_OrfB_IS605"/>
    <property type="match status" value="1"/>
</dbReference>
<reference evidence="2 3" key="1">
    <citation type="journal article" date="2012" name="Environ. Microbiol.">
        <title>The genome of the ammonia-oxidizing Candidatus Nitrososphaera gargensis: insights into metabolic versatility and environmental adaptations.</title>
        <authorList>
            <person name="Spang A."/>
            <person name="Poehlein A."/>
            <person name="Offre P."/>
            <person name="Zumbragel S."/>
            <person name="Haider S."/>
            <person name="Rychlik N."/>
            <person name="Nowka B."/>
            <person name="Schmeisser C."/>
            <person name="Lebedeva E.V."/>
            <person name="Rattei T."/>
            <person name="Bohm C."/>
            <person name="Schmid M."/>
            <person name="Galushko A."/>
            <person name="Hatzenpichler R."/>
            <person name="Weinmaier T."/>
            <person name="Daniel R."/>
            <person name="Schleper C."/>
            <person name="Spieck E."/>
            <person name="Streit W."/>
            <person name="Wagner M."/>
        </authorList>
    </citation>
    <scope>NUCLEOTIDE SEQUENCE [LARGE SCALE GENOMIC DNA]</scope>
    <source>
        <strain evidence="3">Ga9.2</strain>
    </source>
</reference>
<evidence type="ECO:0000313" key="3">
    <source>
        <dbReference type="Proteomes" id="UP000008037"/>
    </source>
</evidence>
<evidence type="ECO:0000259" key="1">
    <source>
        <dbReference type="Pfam" id="PF12323"/>
    </source>
</evidence>
<evidence type="ECO:0000313" key="2">
    <source>
        <dbReference type="EMBL" id="AFU59780.1"/>
    </source>
</evidence>
<sequence>MFCFTKDLQTYKFRLYPTEQQIKVMNETIEICRHLYNDSLGERSSNWSVGFYEQKQLLTLRRQDNKYYKQVHSQVLQDIVLRLDKAYQAFFKKYLGIQDSSEKRGTFFHIPTI</sequence>
<dbReference type="EMBL" id="CP002408">
    <property type="protein sequence ID" value="AFU59780.1"/>
    <property type="molecule type" value="Genomic_DNA"/>
</dbReference>
<name>K0IIN4_NITGG</name>
<dbReference type="InParanoid" id="K0IIN4"/>